<protein>
    <submittedName>
        <fullName evidence="3">Alpha/beta hydrolase</fullName>
    </submittedName>
</protein>
<dbReference type="EMBL" id="BAABHS010000041">
    <property type="protein sequence ID" value="GAA4990709.1"/>
    <property type="molecule type" value="Genomic_DNA"/>
</dbReference>
<dbReference type="InterPro" id="IPR013094">
    <property type="entry name" value="AB_hydrolase_3"/>
</dbReference>
<comment type="caution">
    <text evidence="3">The sequence shown here is derived from an EMBL/GenBank/DDBJ whole genome shotgun (WGS) entry which is preliminary data.</text>
</comment>
<gene>
    <name evidence="3" type="ORF">GCM10023205_72920</name>
</gene>
<reference evidence="4" key="1">
    <citation type="journal article" date="2019" name="Int. J. Syst. Evol. Microbiol.">
        <title>The Global Catalogue of Microorganisms (GCM) 10K type strain sequencing project: providing services to taxonomists for standard genome sequencing and annotation.</title>
        <authorList>
            <consortium name="The Broad Institute Genomics Platform"/>
            <consortium name="The Broad Institute Genome Sequencing Center for Infectious Disease"/>
            <person name="Wu L."/>
            <person name="Ma J."/>
        </authorList>
    </citation>
    <scope>NUCLEOTIDE SEQUENCE [LARGE SCALE GENOMIC DNA]</scope>
    <source>
        <strain evidence="4">JCM 17986</strain>
    </source>
</reference>
<organism evidence="3 4">
    <name type="scientific">Yinghuangia aomiensis</name>
    <dbReference type="NCBI Taxonomy" id="676205"/>
    <lineage>
        <taxon>Bacteria</taxon>
        <taxon>Bacillati</taxon>
        <taxon>Actinomycetota</taxon>
        <taxon>Actinomycetes</taxon>
        <taxon>Kitasatosporales</taxon>
        <taxon>Streptomycetaceae</taxon>
        <taxon>Yinghuangia</taxon>
    </lineage>
</organism>
<dbReference type="GO" id="GO:0016787">
    <property type="term" value="F:hydrolase activity"/>
    <property type="evidence" value="ECO:0007669"/>
    <property type="project" value="UniProtKB-KW"/>
</dbReference>
<dbReference type="PANTHER" id="PTHR48081:SF8">
    <property type="entry name" value="ALPHA_BETA HYDROLASE FOLD-3 DOMAIN-CONTAINING PROTEIN-RELATED"/>
    <property type="match status" value="1"/>
</dbReference>
<dbReference type="InterPro" id="IPR050300">
    <property type="entry name" value="GDXG_lipolytic_enzyme"/>
</dbReference>
<sequence length="320" mass="33886">MSPARPRTLLVPELAAIVAATPPSVPLTRASLAATRERVRAHMSAMAPPRAVHSVVERGVPGPSGPIPMRVYRPRPTPGLPVLVYAHGGGWVMGDLDTHDALCREISLRADVVVAAVDYRLAPEHPFPAPLEDFHAAARWVVGNAAQLGADPGRVAVGGDSAGGNLAAAACLLARDRGEPQFALQWLSYPALDGASERRSWETYADGPMLTVDNARTMWRMYAGQADLREPYLSPLHADSLAGLPPALVATPQHDHGHDDAAAFAQRLQDSGVPVEFASFEGLCHGFLPLFAQVPAAMDALDLCCDFLRSALNASGPTGQ</sequence>
<dbReference type="InterPro" id="IPR029058">
    <property type="entry name" value="AB_hydrolase_fold"/>
</dbReference>
<proteinExistence type="predicted"/>
<evidence type="ECO:0000313" key="4">
    <source>
        <dbReference type="Proteomes" id="UP001500466"/>
    </source>
</evidence>
<dbReference type="SUPFAM" id="SSF53474">
    <property type="entry name" value="alpha/beta-Hydrolases"/>
    <property type="match status" value="1"/>
</dbReference>
<accession>A0ABP9I7Y1</accession>
<dbReference type="Proteomes" id="UP001500466">
    <property type="component" value="Unassembled WGS sequence"/>
</dbReference>
<dbReference type="Gene3D" id="3.40.50.1820">
    <property type="entry name" value="alpha/beta hydrolase"/>
    <property type="match status" value="1"/>
</dbReference>
<keyword evidence="4" id="KW-1185">Reference proteome</keyword>
<name>A0ABP9I7Y1_9ACTN</name>
<evidence type="ECO:0000259" key="2">
    <source>
        <dbReference type="Pfam" id="PF07859"/>
    </source>
</evidence>
<dbReference type="PANTHER" id="PTHR48081">
    <property type="entry name" value="AB HYDROLASE SUPERFAMILY PROTEIN C4A8.06C"/>
    <property type="match status" value="1"/>
</dbReference>
<evidence type="ECO:0000313" key="3">
    <source>
        <dbReference type="EMBL" id="GAA4990709.1"/>
    </source>
</evidence>
<dbReference type="Pfam" id="PF07859">
    <property type="entry name" value="Abhydrolase_3"/>
    <property type="match status" value="1"/>
</dbReference>
<keyword evidence="1 3" id="KW-0378">Hydrolase</keyword>
<evidence type="ECO:0000256" key="1">
    <source>
        <dbReference type="ARBA" id="ARBA00022801"/>
    </source>
</evidence>
<feature type="domain" description="Alpha/beta hydrolase fold-3" evidence="2">
    <location>
        <begin position="83"/>
        <end position="288"/>
    </location>
</feature>